<keyword evidence="2" id="KW-1185">Reference proteome</keyword>
<dbReference type="Proteomes" id="UP001163223">
    <property type="component" value="Chromosome"/>
</dbReference>
<accession>A0ACD4NL43</accession>
<organism evidence="1 2">
    <name type="scientific">Antarcticirhabdus aurantiaca</name>
    <dbReference type="NCBI Taxonomy" id="2606717"/>
    <lineage>
        <taxon>Bacteria</taxon>
        <taxon>Pseudomonadati</taxon>
        <taxon>Pseudomonadota</taxon>
        <taxon>Alphaproteobacteria</taxon>
        <taxon>Hyphomicrobiales</taxon>
        <taxon>Aurantimonadaceae</taxon>
        <taxon>Antarcticirhabdus</taxon>
    </lineage>
</organism>
<name>A0ACD4NL43_9HYPH</name>
<evidence type="ECO:0000313" key="2">
    <source>
        <dbReference type="Proteomes" id="UP001163223"/>
    </source>
</evidence>
<gene>
    <name evidence="1" type="ORF">OXU80_21910</name>
</gene>
<protein>
    <submittedName>
        <fullName evidence="1">Uncharacterized protein</fullName>
    </submittedName>
</protein>
<dbReference type="EMBL" id="CP113520">
    <property type="protein sequence ID" value="WAJ27473.1"/>
    <property type="molecule type" value="Genomic_DNA"/>
</dbReference>
<evidence type="ECO:0000313" key="1">
    <source>
        <dbReference type="EMBL" id="WAJ27473.1"/>
    </source>
</evidence>
<reference evidence="1" key="1">
    <citation type="submission" date="2022-11" db="EMBL/GenBank/DDBJ databases">
        <title>beta-Carotene-producing bacterium, Jeongeuplla avenae sp. nov., alleviates the salt stress of Arabidopsis seedlings.</title>
        <authorList>
            <person name="Jiang L."/>
            <person name="Lee J."/>
        </authorList>
    </citation>
    <scope>NUCLEOTIDE SEQUENCE</scope>
    <source>
        <strain evidence="1">DY_R2A_6</strain>
    </source>
</reference>
<sequence>MIRGSIELVTNDMIQGWIVSEDGRIRDRTLLAFHGDDCVGAGRVNTFRADLADAGMGDGHFGFAFPISVAGEAVASVVLKLEGSDAILLQKGAVVTAAGVPVRDLGRGTVRERLGSLKWALKHGRISQGDFDFLRILWSTGVYERGLVRRNAADDAVVDKPAAVAASLLEAYLQADVEMAVERVRSPADFAREIARIAGRQGGAPILAVHTRERAVLRVLEGSHVQDGTAEGSGRVSHFVDYPLSPENLVVMDARVSAELLLPEGAALDLMSALPTPA</sequence>
<proteinExistence type="predicted"/>